<accession>A0ABV7AEP3</accession>
<feature type="transmembrane region" description="Helical" evidence="1">
    <location>
        <begin position="21"/>
        <end position="43"/>
    </location>
</feature>
<keyword evidence="3" id="KW-1185">Reference proteome</keyword>
<gene>
    <name evidence="2" type="ORF">ACFOES_04735</name>
</gene>
<dbReference type="RefSeq" id="WP_377832026.1">
    <property type="nucleotide sequence ID" value="NZ_JBHRSK010000004.1"/>
</dbReference>
<keyword evidence="1" id="KW-0812">Transmembrane</keyword>
<evidence type="ECO:0000256" key="1">
    <source>
        <dbReference type="SAM" id="Phobius"/>
    </source>
</evidence>
<keyword evidence="1" id="KW-1133">Transmembrane helix</keyword>
<evidence type="ECO:0000313" key="3">
    <source>
        <dbReference type="Proteomes" id="UP001595443"/>
    </source>
</evidence>
<keyword evidence="1" id="KW-0472">Membrane</keyword>
<sequence length="62" mass="7271">MNPLWLTRMARWLRHPPSPARVRLVIGVGLACLALALFARYVYWPDWAVPNRIGRLPHVRLR</sequence>
<proteinExistence type="predicted"/>
<comment type="caution">
    <text evidence="2">The sequence shown here is derived from an EMBL/GenBank/DDBJ whole genome shotgun (WGS) entry which is preliminary data.</text>
</comment>
<evidence type="ECO:0000313" key="2">
    <source>
        <dbReference type="EMBL" id="MFC2967391.1"/>
    </source>
</evidence>
<organism evidence="2 3">
    <name type="scientific">Acidimangrovimonas pyrenivorans</name>
    <dbReference type="NCBI Taxonomy" id="2030798"/>
    <lineage>
        <taxon>Bacteria</taxon>
        <taxon>Pseudomonadati</taxon>
        <taxon>Pseudomonadota</taxon>
        <taxon>Alphaproteobacteria</taxon>
        <taxon>Rhodobacterales</taxon>
        <taxon>Paracoccaceae</taxon>
        <taxon>Acidimangrovimonas</taxon>
    </lineage>
</organism>
<dbReference type="EMBL" id="JBHRSK010000004">
    <property type="protein sequence ID" value="MFC2967391.1"/>
    <property type="molecule type" value="Genomic_DNA"/>
</dbReference>
<dbReference type="Proteomes" id="UP001595443">
    <property type="component" value="Unassembled WGS sequence"/>
</dbReference>
<protein>
    <submittedName>
        <fullName evidence="2">Uncharacterized protein</fullName>
    </submittedName>
</protein>
<reference evidence="3" key="1">
    <citation type="journal article" date="2019" name="Int. J. Syst. Evol. Microbiol.">
        <title>The Global Catalogue of Microorganisms (GCM) 10K type strain sequencing project: providing services to taxonomists for standard genome sequencing and annotation.</title>
        <authorList>
            <consortium name="The Broad Institute Genomics Platform"/>
            <consortium name="The Broad Institute Genome Sequencing Center for Infectious Disease"/>
            <person name="Wu L."/>
            <person name="Ma J."/>
        </authorList>
    </citation>
    <scope>NUCLEOTIDE SEQUENCE [LARGE SCALE GENOMIC DNA]</scope>
    <source>
        <strain evidence="3">KCTC 62192</strain>
    </source>
</reference>
<name>A0ABV7AEP3_9RHOB</name>